<evidence type="ECO:0000313" key="7">
    <source>
        <dbReference type="Proteomes" id="UP000481109"/>
    </source>
</evidence>
<evidence type="ECO:0000256" key="2">
    <source>
        <dbReference type="ARBA" id="ARBA00023002"/>
    </source>
</evidence>
<dbReference type="GO" id="GO:0050661">
    <property type="term" value="F:NADP binding"/>
    <property type="evidence" value="ECO:0007669"/>
    <property type="project" value="InterPro"/>
</dbReference>
<feature type="region of interest" description="Disordered" evidence="3">
    <location>
        <begin position="1"/>
        <end position="30"/>
    </location>
</feature>
<dbReference type="InterPro" id="IPR048666">
    <property type="entry name" value="RedAm-like_C"/>
</dbReference>
<keyword evidence="7" id="KW-1185">Reference proteome</keyword>
<evidence type="ECO:0000259" key="4">
    <source>
        <dbReference type="Pfam" id="PF03446"/>
    </source>
</evidence>
<comment type="similarity">
    <text evidence="1">Belongs to the HIBADH-related family.</text>
</comment>
<dbReference type="Proteomes" id="UP000481109">
    <property type="component" value="Unassembled WGS sequence"/>
</dbReference>
<protein>
    <submittedName>
        <fullName evidence="6">NAD(P)-dependent oxidoreductase</fullName>
    </submittedName>
</protein>
<dbReference type="InterPro" id="IPR015815">
    <property type="entry name" value="HIBADH-related"/>
</dbReference>
<dbReference type="PANTHER" id="PTHR43580">
    <property type="entry name" value="OXIDOREDUCTASE GLYR1-RELATED"/>
    <property type="match status" value="1"/>
</dbReference>
<feature type="domain" description="NADPH-dependent reductive aminase-like C-terminal" evidence="5">
    <location>
        <begin position="196"/>
        <end position="321"/>
    </location>
</feature>
<dbReference type="Gene3D" id="3.40.50.720">
    <property type="entry name" value="NAD(P)-binding Rossmann-like Domain"/>
    <property type="match status" value="1"/>
</dbReference>
<accession>A0A6G4XCL2</accession>
<comment type="caution">
    <text evidence="6">The sequence shown here is derived from an EMBL/GenBank/DDBJ whole genome shotgun (WGS) entry which is preliminary data.</text>
</comment>
<name>A0A6G4XCL2_9ACTN</name>
<evidence type="ECO:0000256" key="3">
    <source>
        <dbReference type="SAM" id="MobiDB-lite"/>
    </source>
</evidence>
<feature type="domain" description="6-phosphogluconate dehydrogenase NADP-binding" evidence="4">
    <location>
        <begin position="38"/>
        <end position="194"/>
    </location>
</feature>
<dbReference type="Pfam" id="PF21761">
    <property type="entry name" value="RedAm-like_C"/>
    <property type="match status" value="1"/>
</dbReference>
<dbReference type="GO" id="GO:0016491">
    <property type="term" value="F:oxidoreductase activity"/>
    <property type="evidence" value="ECO:0007669"/>
    <property type="project" value="UniProtKB-KW"/>
</dbReference>
<proteinExistence type="inferred from homology"/>
<dbReference type="PANTHER" id="PTHR43580:SF2">
    <property type="entry name" value="CYTOKINE-LIKE NUCLEAR FACTOR N-PAC"/>
    <property type="match status" value="1"/>
</dbReference>
<dbReference type="SUPFAM" id="SSF51735">
    <property type="entry name" value="NAD(P)-binding Rossmann-fold domains"/>
    <property type="match status" value="1"/>
</dbReference>
<dbReference type="InterPro" id="IPR013328">
    <property type="entry name" value="6PGD_dom2"/>
</dbReference>
<dbReference type="Pfam" id="PF03446">
    <property type="entry name" value="NAD_binding_2"/>
    <property type="match status" value="1"/>
</dbReference>
<evidence type="ECO:0000259" key="5">
    <source>
        <dbReference type="Pfam" id="PF21761"/>
    </source>
</evidence>
<evidence type="ECO:0000313" key="6">
    <source>
        <dbReference type="EMBL" id="NGO75296.1"/>
    </source>
</evidence>
<dbReference type="InterPro" id="IPR051265">
    <property type="entry name" value="HIBADH-related_NP60_sf"/>
</dbReference>
<reference evidence="6 7" key="1">
    <citation type="submission" date="2020-02" db="EMBL/GenBank/DDBJ databases">
        <title>Whole-genome analyses of novel actinobacteria.</title>
        <authorList>
            <person name="Sahin N."/>
            <person name="Tokatli A."/>
        </authorList>
    </citation>
    <scope>NUCLEOTIDE SEQUENCE [LARGE SCALE GENOMIC DNA]</scope>
    <source>
        <strain evidence="6 7">YC504</strain>
    </source>
</reference>
<gene>
    <name evidence="6" type="ORF">G6045_06330</name>
</gene>
<keyword evidence="2" id="KW-0560">Oxidoreductase</keyword>
<organism evidence="6 7">
    <name type="scientific">Streptomyces mesophilus</name>
    <dbReference type="NCBI Taxonomy" id="1775132"/>
    <lineage>
        <taxon>Bacteria</taxon>
        <taxon>Bacillati</taxon>
        <taxon>Actinomycetota</taxon>
        <taxon>Actinomycetes</taxon>
        <taxon>Kitasatosporales</taxon>
        <taxon>Streptomycetaceae</taxon>
        <taxon>Streptomyces</taxon>
    </lineage>
</organism>
<dbReference type="PIRSF" id="PIRSF000103">
    <property type="entry name" value="HIBADH"/>
    <property type="match status" value="1"/>
</dbReference>
<dbReference type="InterPro" id="IPR036291">
    <property type="entry name" value="NAD(P)-bd_dom_sf"/>
</dbReference>
<dbReference type="InterPro" id="IPR006115">
    <property type="entry name" value="6PGDH_NADP-bd"/>
</dbReference>
<evidence type="ECO:0000256" key="1">
    <source>
        <dbReference type="ARBA" id="ARBA00009080"/>
    </source>
</evidence>
<sequence>MSEQSHQSPTQSEQPTPSSSSATATTTPADTATATATVTVLGLGPMGRALAGAFLDAGVRTTVWNRTPGRDRELVERGAISAATAQEAVAASELAVVCVVNYDASDAVLRTDDVTAALKGRTVVNLTADTPDRARESAEWAAAHGIRYLDGAIMTPTTTIGTPHAVFLHAGPAGLYAEHKPVLDALGGTHTHLGEDVGRAAAYDIALLDIFWTAMAGYAHALAVAKAEGISAAELAPFAKGIGEILPPIFAEGAAEVDGGTYSGADNPITSAASSMAHIVHASESHGIDAGVMRAAEGLARRVIGLGHGTDGFLRVAEVLGRR</sequence>
<dbReference type="AlphaFoldDB" id="A0A6G4XCL2"/>
<dbReference type="RefSeq" id="WP_165330811.1">
    <property type="nucleotide sequence ID" value="NZ_JAAKZW010000012.1"/>
</dbReference>
<dbReference type="EMBL" id="JAAKZW010000012">
    <property type="protein sequence ID" value="NGO75296.1"/>
    <property type="molecule type" value="Genomic_DNA"/>
</dbReference>
<dbReference type="Gene3D" id="1.10.1040.10">
    <property type="entry name" value="N-(1-d-carboxylethyl)-l-norvaline Dehydrogenase, domain 2"/>
    <property type="match status" value="1"/>
</dbReference>